<dbReference type="EMBL" id="NKYE01000013">
    <property type="protein sequence ID" value="OZM71436.1"/>
    <property type="molecule type" value="Genomic_DNA"/>
</dbReference>
<evidence type="ECO:0000313" key="2">
    <source>
        <dbReference type="Proteomes" id="UP000242444"/>
    </source>
</evidence>
<protein>
    <submittedName>
        <fullName evidence="1">Osmotically inducible protein OsmC</fullName>
    </submittedName>
</protein>
<dbReference type="AlphaFoldDB" id="A0A263D1P1"/>
<keyword evidence="2" id="KW-1185">Reference proteome</keyword>
<name>A0A263D1P1_9PSEU</name>
<dbReference type="Proteomes" id="UP000242444">
    <property type="component" value="Unassembled WGS sequence"/>
</dbReference>
<dbReference type="InterPro" id="IPR052924">
    <property type="entry name" value="OsmC/Ohr_hydroprdx_reductase"/>
</dbReference>
<sequence>MSLTDVIEGTRTAVDNDPRKAAASFTTHATLVPHTRTRVDVRVRDHKVTVDEPAALGGEDTAANPVEYALASLGSCQVITYQFWAARLGIPLDAVEVTVEGDLDLRGFLGFSFSARPGFSGISVRVELSGPADAEQYAELRRQVDEHCPVLDLFRNETPVRTGFAT</sequence>
<dbReference type="InterPro" id="IPR015946">
    <property type="entry name" value="KH_dom-like_a/b"/>
</dbReference>
<dbReference type="OrthoDB" id="9811389at2"/>
<dbReference type="Gene3D" id="3.30.300.20">
    <property type="match status" value="1"/>
</dbReference>
<dbReference type="RefSeq" id="WP_094864384.1">
    <property type="nucleotide sequence ID" value="NZ_NKYE01000013.1"/>
</dbReference>
<proteinExistence type="predicted"/>
<accession>A0A263D1P1</accession>
<gene>
    <name evidence="1" type="ORF">CFN78_19995</name>
</gene>
<dbReference type="InterPro" id="IPR036102">
    <property type="entry name" value="OsmC/Ohrsf"/>
</dbReference>
<dbReference type="Pfam" id="PF02566">
    <property type="entry name" value="OsmC"/>
    <property type="match status" value="1"/>
</dbReference>
<evidence type="ECO:0000313" key="1">
    <source>
        <dbReference type="EMBL" id="OZM71436.1"/>
    </source>
</evidence>
<dbReference type="InParanoid" id="A0A263D1P1"/>
<dbReference type="PANTHER" id="PTHR35368">
    <property type="entry name" value="HYDROPEROXIDE REDUCTASE"/>
    <property type="match status" value="1"/>
</dbReference>
<organism evidence="1 2">
    <name type="scientific">Amycolatopsis antarctica</name>
    <dbReference type="NCBI Taxonomy" id="1854586"/>
    <lineage>
        <taxon>Bacteria</taxon>
        <taxon>Bacillati</taxon>
        <taxon>Actinomycetota</taxon>
        <taxon>Actinomycetes</taxon>
        <taxon>Pseudonocardiales</taxon>
        <taxon>Pseudonocardiaceae</taxon>
        <taxon>Amycolatopsis</taxon>
    </lineage>
</organism>
<reference evidence="1 2" key="1">
    <citation type="submission" date="2017-07" db="EMBL/GenBank/DDBJ databases">
        <title>Amycolatopsis antarcticus sp. nov., isolated from the surface of an Antarcticus brown macroalga.</title>
        <authorList>
            <person name="Wang J."/>
            <person name="Leiva S."/>
            <person name="Huang J."/>
            <person name="Huang Y."/>
        </authorList>
    </citation>
    <scope>NUCLEOTIDE SEQUENCE [LARGE SCALE GENOMIC DNA]</scope>
    <source>
        <strain evidence="1 2">AU-G6</strain>
    </source>
</reference>
<comment type="caution">
    <text evidence="1">The sequence shown here is derived from an EMBL/GenBank/DDBJ whole genome shotgun (WGS) entry which is preliminary data.</text>
</comment>
<dbReference type="SUPFAM" id="SSF82784">
    <property type="entry name" value="OsmC-like"/>
    <property type="match status" value="1"/>
</dbReference>
<dbReference type="PANTHER" id="PTHR35368:SF1">
    <property type="entry name" value="HYDROPEROXIDE REDUCTASE"/>
    <property type="match status" value="1"/>
</dbReference>
<dbReference type="InterPro" id="IPR003718">
    <property type="entry name" value="OsmC/Ohr_fam"/>
</dbReference>